<dbReference type="RefSeq" id="WP_344825937.1">
    <property type="nucleotide sequence ID" value="NZ_BAAAUV010000005.1"/>
</dbReference>
<dbReference type="InterPro" id="IPR009057">
    <property type="entry name" value="Homeodomain-like_sf"/>
</dbReference>
<evidence type="ECO:0000256" key="2">
    <source>
        <dbReference type="ARBA" id="ARBA00023125"/>
    </source>
</evidence>
<dbReference type="Gene3D" id="1.10.357.10">
    <property type="entry name" value="Tetracycline Repressor, domain 2"/>
    <property type="match status" value="1"/>
</dbReference>
<dbReference type="InterPro" id="IPR050109">
    <property type="entry name" value="HTH-type_TetR-like_transc_reg"/>
</dbReference>
<organism evidence="6 7">
    <name type="scientific">Actinocorallia longicatena</name>
    <dbReference type="NCBI Taxonomy" id="111803"/>
    <lineage>
        <taxon>Bacteria</taxon>
        <taxon>Bacillati</taxon>
        <taxon>Actinomycetota</taxon>
        <taxon>Actinomycetes</taxon>
        <taxon>Streptosporangiales</taxon>
        <taxon>Thermomonosporaceae</taxon>
        <taxon>Actinocorallia</taxon>
    </lineage>
</organism>
<dbReference type="PANTHER" id="PTHR30055:SF234">
    <property type="entry name" value="HTH-TYPE TRANSCRIPTIONAL REGULATOR BETI"/>
    <property type="match status" value="1"/>
</dbReference>
<dbReference type="Pfam" id="PF21351">
    <property type="entry name" value="TetR_C_41"/>
    <property type="match status" value="1"/>
</dbReference>
<dbReference type="EMBL" id="BAAAUV010000005">
    <property type="protein sequence ID" value="GAA3206970.1"/>
    <property type="molecule type" value="Genomic_DNA"/>
</dbReference>
<accession>A0ABP6Q9T8</accession>
<dbReference type="InterPro" id="IPR049484">
    <property type="entry name" value="Rv0078-like_C"/>
</dbReference>
<evidence type="ECO:0000256" key="1">
    <source>
        <dbReference type="ARBA" id="ARBA00023015"/>
    </source>
</evidence>
<dbReference type="PRINTS" id="PR00455">
    <property type="entry name" value="HTHTETR"/>
</dbReference>
<keyword evidence="2 4" id="KW-0238">DNA-binding</keyword>
<evidence type="ECO:0000313" key="7">
    <source>
        <dbReference type="Proteomes" id="UP001501237"/>
    </source>
</evidence>
<evidence type="ECO:0000259" key="5">
    <source>
        <dbReference type="PROSITE" id="PS50977"/>
    </source>
</evidence>
<dbReference type="Pfam" id="PF00440">
    <property type="entry name" value="TetR_N"/>
    <property type="match status" value="1"/>
</dbReference>
<comment type="caution">
    <text evidence="6">The sequence shown here is derived from an EMBL/GenBank/DDBJ whole genome shotgun (WGS) entry which is preliminary data.</text>
</comment>
<dbReference type="PROSITE" id="PS50977">
    <property type="entry name" value="HTH_TETR_2"/>
    <property type="match status" value="1"/>
</dbReference>
<protein>
    <submittedName>
        <fullName evidence="6">TetR/AcrR family transcriptional regulator</fullName>
    </submittedName>
</protein>
<keyword evidence="3" id="KW-0804">Transcription</keyword>
<keyword evidence="1" id="KW-0805">Transcription regulation</keyword>
<dbReference type="InterPro" id="IPR001647">
    <property type="entry name" value="HTH_TetR"/>
</dbReference>
<dbReference type="SUPFAM" id="SSF46689">
    <property type="entry name" value="Homeodomain-like"/>
    <property type="match status" value="1"/>
</dbReference>
<evidence type="ECO:0000256" key="4">
    <source>
        <dbReference type="PROSITE-ProRule" id="PRU00335"/>
    </source>
</evidence>
<reference evidence="7" key="1">
    <citation type="journal article" date="2019" name="Int. J. Syst. Evol. Microbiol.">
        <title>The Global Catalogue of Microorganisms (GCM) 10K type strain sequencing project: providing services to taxonomists for standard genome sequencing and annotation.</title>
        <authorList>
            <consortium name="The Broad Institute Genomics Platform"/>
            <consortium name="The Broad Institute Genome Sequencing Center for Infectious Disease"/>
            <person name="Wu L."/>
            <person name="Ma J."/>
        </authorList>
    </citation>
    <scope>NUCLEOTIDE SEQUENCE [LARGE SCALE GENOMIC DNA]</scope>
    <source>
        <strain evidence="7">JCM 9377</strain>
    </source>
</reference>
<sequence length="204" mass="22074">MRRQQAERSVSTQRAIMAAASDLFAEHGYERTSIDQIADRAGVSKGALYHHYRDKIEVLAAVYTDLCHEVSGRLLGVAVPGADPVEVLKAGCRLYLEVCTERTYRQIALIDAPAALGWARWRDIDAEDGGFGLLRRGLAAAASAGALPSAAIEERAHLLIAALTEAALLIARSPAPDETRATTTALIERQLEDSRTPRLRAETA</sequence>
<name>A0ABP6Q9T8_9ACTN</name>
<gene>
    <name evidence="6" type="ORF">GCM10010468_22770</name>
</gene>
<proteinExistence type="predicted"/>
<feature type="DNA-binding region" description="H-T-H motif" evidence="4">
    <location>
        <begin position="33"/>
        <end position="52"/>
    </location>
</feature>
<evidence type="ECO:0000313" key="6">
    <source>
        <dbReference type="EMBL" id="GAA3206970.1"/>
    </source>
</evidence>
<evidence type="ECO:0000256" key="3">
    <source>
        <dbReference type="ARBA" id="ARBA00023163"/>
    </source>
</evidence>
<dbReference type="PANTHER" id="PTHR30055">
    <property type="entry name" value="HTH-TYPE TRANSCRIPTIONAL REGULATOR RUTR"/>
    <property type="match status" value="1"/>
</dbReference>
<keyword evidence="7" id="KW-1185">Reference proteome</keyword>
<feature type="domain" description="HTH tetR-type" evidence="5">
    <location>
        <begin position="10"/>
        <end position="70"/>
    </location>
</feature>
<dbReference type="Proteomes" id="UP001501237">
    <property type="component" value="Unassembled WGS sequence"/>
</dbReference>